<dbReference type="InterPro" id="IPR014790">
    <property type="entry name" value="MutL_C"/>
</dbReference>
<dbReference type="Pfam" id="PF13589">
    <property type="entry name" value="HATPase_c_3"/>
    <property type="match status" value="1"/>
</dbReference>
<dbReference type="NCBIfam" id="TIGR00585">
    <property type="entry name" value="mutl"/>
    <property type="match status" value="1"/>
</dbReference>
<dbReference type="GO" id="GO:0140664">
    <property type="term" value="F:ATP-dependent DNA damage sensor activity"/>
    <property type="evidence" value="ECO:0007669"/>
    <property type="project" value="InterPro"/>
</dbReference>
<evidence type="ECO:0000313" key="7">
    <source>
        <dbReference type="EMBL" id="QPG75874.1"/>
    </source>
</evidence>
<dbReference type="OrthoDB" id="10263226at2759"/>
<feature type="domain" description="DNA mismatch repair protein S5" evidence="6">
    <location>
        <begin position="218"/>
        <end position="347"/>
    </location>
</feature>
<protein>
    <recommendedName>
        <fullName evidence="3">DNA mismatch repair protein PMS1</fullName>
    </recommendedName>
</protein>
<dbReference type="Pfam" id="PF01119">
    <property type="entry name" value="DNA_mis_repair"/>
    <property type="match status" value="1"/>
</dbReference>
<gene>
    <name evidence="7" type="ORF">FOA43_003260</name>
</gene>
<dbReference type="SUPFAM" id="SSF55874">
    <property type="entry name" value="ATPase domain of HSP90 chaperone/DNA topoisomerase II/histidine kinase"/>
    <property type="match status" value="1"/>
</dbReference>
<dbReference type="PANTHER" id="PTHR10073">
    <property type="entry name" value="DNA MISMATCH REPAIR PROTEIN MLH, PMS, MUTL"/>
    <property type="match status" value="1"/>
</dbReference>
<reference evidence="7" key="1">
    <citation type="submission" date="2020-10" db="EMBL/GenBank/DDBJ databases">
        <authorList>
            <person name="Roach M.J.R."/>
        </authorList>
    </citation>
    <scope>NUCLEOTIDE SEQUENCE</scope>
    <source>
        <strain evidence="7">CBS 1945</strain>
    </source>
</reference>
<dbReference type="Gene3D" id="3.30.230.10">
    <property type="match status" value="1"/>
</dbReference>
<keyword evidence="2" id="KW-0227">DNA damage</keyword>
<dbReference type="Gene3D" id="3.30.1370.100">
    <property type="entry name" value="MutL, C-terminal domain, regulatory subdomain"/>
    <property type="match status" value="1"/>
</dbReference>
<dbReference type="AlphaFoldDB" id="A0A875SA39"/>
<evidence type="ECO:0000313" key="8">
    <source>
        <dbReference type="Proteomes" id="UP000662931"/>
    </source>
</evidence>
<evidence type="ECO:0000256" key="4">
    <source>
        <dbReference type="SAM" id="MobiDB-lite"/>
    </source>
</evidence>
<dbReference type="InterPro" id="IPR014721">
    <property type="entry name" value="Ribsml_uS5_D2-typ_fold_subgr"/>
</dbReference>
<dbReference type="Pfam" id="PF08676">
    <property type="entry name" value="MutL_C"/>
    <property type="match status" value="1"/>
</dbReference>
<dbReference type="CDD" id="cd16926">
    <property type="entry name" value="HATPase_MutL-MLH-PMS-like"/>
    <property type="match status" value="1"/>
</dbReference>
<feature type="domain" description="MutL C-terminal dimerisation" evidence="5">
    <location>
        <begin position="601"/>
        <end position="752"/>
    </location>
</feature>
<dbReference type="GO" id="GO:0000710">
    <property type="term" value="P:meiotic mismatch repair"/>
    <property type="evidence" value="ECO:0007669"/>
    <property type="project" value="UniProtKB-ARBA"/>
</dbReference>
<dbReference type="EMBL" id="CP064815">
    <property type="protein sequence ID" value="QPG75874.1"/>
    <property type="molecule type" value="Genomic_DNA"/>
</dbReference>
<dbReference type="InterPro" id="IPR036890">
    <property type="entry name" value="HATPase_C_sf"/>
</dbReference>
<feature type="region of interest" description="Disordered" evidence="4">
    <location>
        <begin position="365"/>
        <end position="487"/>
    </location>
</feature>
<dbReference type="InterPro" id="IPR013507">
    <property type="entry name" value="DNA_mismatch_S5_2-like"/>
</dbReference>
<dbReference type="PANTHER" id="PTHR10073:SF52">
    <property type="entry name" value="MISMATCH REPAIR ENDONUCLEASE PMS2"/>
    <property type="match status" value="1"/>
</dbReference>
<dbReference type="KEGG" id="bnn:FOA43_003260"/>
<dbReference type="SUPFAM" id="SSF54211">
    <property type="entry name" value="Ribosomal protein S5 domain 2-like"/>
    <property type="match status" value="1"/>
</dbReference>
<proteinExistence type="inferred from homology"/>
<dbReference type="FunFam" id="3.30.1370.100:FF:000001">
    <property type="entry name" value="Mismatch repair endonuclease pms1, putative"/>
    <property type="match status" value="1"/>
</dbReference>
<evidence type="ECO:0000256" key="2">
    <source>
        <dbReference type="ARBA" id="ARBA00022763"/>
    </source>
</evidence>
<dbReference type="Gene3D" id="3.30.1540.20">
    <property type="entry name" value="MutL, C-terminal domain, dimerisation subdomain"/>
    <property type="match status" value="1"/>
</dbReference>
<sequence length="797" mass="89088">MTMPIQRIDYGDVHKITSGQVIIDLTSAVKEVVENALDAESTQVNVIFKNYGLDSITVSDNGTGIRPEDFENICLKHYTSKLTSFEDVETVGTFGFRGEAMSSLCAIAHVSIVTATKEEAPKGCSLKYNQLGVLESKELVSRSCGTSVIIDSLFHNLPVRKIDLTKNIKREYHRAVDFLQCYALISTGVRLIVHHIDSRGRKSIILSTTGSINLKNNMLSVFGSNGMYGLEAVDLNIKVAAKFHREQMALKVSGFVSNASFGQGRSASDRQYWYINKRPVLLPRFSKAINETYKKFNYLQYPTILLNIEVDAKFADVNVTPDKRTVLINNEAAVLEAFREGFHGLFSMNGVKIPKNNGVTEKITERNKKQTTLESFSMGGRNEVVQSENREVSEDESVGSSNSNDSKHIAYPEPITTSKPTDTPDSIADPEPIDDLEPIDSSRPMVDPEPIDDLEPIDSSRPMVDPKSSDDLEPIDSSRPMVDPKSIDDPIESFEPIDALNECVQDTDNTSTLASSSFTSKPASRVTLSKKLGNVAFSTLNVDQMVEFELPKSSTNAKRRKSLISNSCMNKKQKLDDISDNNAEELLTLTVSKKDFMSMQVVGQFNLGFILVTKKNVETGKMDMFIVDQHASDEKYNFERLQKETTFKNQPLVIPQKLELNAVDEMVVINSKKIFEKNGFKLRINMENNPGTRVQLLALPYSKNTIFDLSDFYELINLVRKSDGNPDVRPSKVRSMFAMRACRSSIMIGRPLSKKIMTTVVQHLSGLDKPWNCPHGRPTMRHLVELQGWGAFTEDCQ</sequence>
<dbReference type="GO" id="GO:0032389">
    <property type="term" value="C:MutLalpha complex"/>
    <property type="evidence" value="ECO:0007669"/>
    <property type="project" value="TreeGrafter"/>
</dbReference>
<dbReference type="FunFam" id="3.30.565.10:FF:000014">
    <property type="entry name" value="Mismatch repair endonuclease pms1, putative"/>
    <property type="match status" value="1"/>
</dbReference>
<accession>A0A875SA39</accession>
<dbReference type="InterPro" id="IPR020568">
    <property type="entry name" value="Ribosomal_Su5_D2-typ_SF"/>
</dbReference>
<dbReference type="InterPro" id="IPR038973">
    <property type="entry name" value="MutL/Mlh/Pms-like"/>
</dbReference>
<dbReference type="SMART" id="SM01340">
    <property type="entry name" value="DNA_mis_repair"/>
    <property type="match status" value="1"/>
</dbReference>
<dbReference type="CDD" id="cd03484">
    <property type="entry name" value="MutL_Trans_hPMS_2_like"/>
    <property type="match status" value="1"/>
</dbReference>
<dbReference type="GO" id="GO:0030983">
    <property type="term" value="F:mismatched DNA binding"/>
    <property type="evidence" value="ECO:0007669"/>
    <property type="project" value="InterPro"/>
</dbReference>
<organism evidence="7 8">
    <name type="scientific">Eeniella nana</name>
    <name type="common">Yeast</name>
    <name type="synonym">Brettanomyces nanus</name>
    <dbReference type="NCBI Taxonomy" id="13502"/>
    <lineage>
        <taxon>Eukaryota</taxon>
        <taxon>Fungi</taxon>
        <taxon>Dikarya</taxon>
        <taxon>Ascomycota</taxon>
        <taxon>Saccharomycotina</taxon>
        <taxon>Pichiomycetes</taxon>
        <taxon>Pichiales</taxon>
        <taxon>Pichiaceae</taxon>
        <taxon>Brettanomyces</taxon>
    </lineage>
</organism>
<dbReference type="GO" id="GO:0005524">
    <property type="term" value="F:ATP binding"/>
    <property type="evidence" value="ECO:0007669"/>
    <property type="project" value="InterPro"/>
</dbReference>
<name>A0A875SA39_EENNA</name>
<dbReference type="Proteomes" id="UP000662931">
    <property type="component" value="Chromosome 4"/>
</dbReference>
<keyword evidence="8" id="KW-1185">Reference proteome</keyword>
<evidence type="ECO:0000256" key="1">
    <source>
        <dbReference type="ARBA" id="ARBA00006082"/>
    </source>
</evidence>
<dbReference type="Gene3D" id="3.30.565.10">
    <property type="entry name" value="Histidine kinase-like ATPase, C-terminal domain"/>
    <property type="match status" value="1"/>
</dbReference>
<dbReference type="SUPFAM" id="SSF118116">
    <property type="entry name" value="DNA mismatch repair protein MutL"/>
    <property type="match status" value="1"/>
</dbReference>
<dbReference type="InterPro" id="IPR042121">
    <property type="entry name" value="MutL_C_regsub"/>
</dbReference>
<dbReference type="SMART" id="SM00853">
    <property type="entry name" value="MutL_C"/>
    <property type="match status" value="1"/>
</dbReference>
<evidence type="ECO:0000256" key="3">
    <source>
        <dbReference type="ARBA" id="ARBA00070941"/>
    </source>
</evidence>
<dbReference type="GeneID" id="62196660"/>
<evidence type="ECO:0000259" key="6">
    <source>
        <dbReference type="SMART" id="SM01340"/>
    </source>
</evidence>
<dbReference type="GO" id="GO:0016887">
    <property type="term" value="F:ATP hydrolysis activity"/>
    <property type="evidence" value="ECO:0007669"/>
    <property type="project" value="InterPro"/>
</dbReference>
<dbReference type="RefSeq" id="XP_038779439.1">
    <property type="nucleotide sequence ID" value="XM_038923511.1"/>
</dbReference>
<feature type="compositionally biased region" description="Polar residues" evidence="4">
    <location>
        <begin position="415"/>
        <end position="424"/>
    </location>
</feature>
<evidence type="ECO:0000259" key="5">
    <source>
        <dbReference type="SMART" id="SM00853"/>
    </source>
</evidence>
<dbReference type="InterPro" id="IPR042120">
    <property type="entry name" value="MutL_C_dimsub"/>
</dbReference>
<dbReference type="InterPro" id="IPR002099">
    <property type="entry name" value="MutL/Mlh/PMS"/>
</dbReference>
<comment type="similarity">
    <text evidence="1">Belongs to the DNA mismatch repair MutL/HexB family.</text>
</comment>
<dbReference type="InterPro" id="IPR037198">
    <property type="entry name" value="MutL_C_sf"/>
</dbReference>